<comment type="caution">
    <text evidence="18">The sequence shown here is derived from an EMBL/GenBank/DDBJ whole genome shotgun (WGS) entry which is preliminary data.</text>
</comment>
<dbReference type="NCBIfam" id="TIGR01122">
    <property type="entry name" value="ilvE_I"/>
    <property type="match status" value="1"/>
</dbReference>
<comment type="pathway">
    <text evidence="5 17">Amino-acid biosynthesis; L-leucine biosynthesis; L-leucine from 3-methyl-2-oxobutanoate: step 4/4.</text>
</comment>
<evidence type="ECO:0000256" key="9">
    <source>
        <dbReference type="ARBA" id="ARBA00022679"/>
    </source>
</evidence>
<dbReference type="InterPro" id="IPR018300">
    <property type="entry name" value="Aminotrans_IV_CS"/>
</dbReference>
<dbReference type="AlphaFoldDB" id="A0A8J6Y6T1"/>
<evidence type="ECO:0000256" key="8">
    <source>
        <dbReference type="ARBA" id="ARBA00022605"/>
    </source>
</evidence>
<evidence type="ECO:0000313" key="18">
    <source>
        <dbReference type="EMBL" id="MBD3866926.1"/>
    </source>
</evidence>
<dbReference type="GO" id="GO:0009098">
    <property type="term" value="P:L-leucine biosynthetic process"/>
    <property type="evidence" value="ECO:0007669"/>
    <property type="project" value="UniProtKB-UniPathway"/>
</dbReference>
<dbReference type="EC" id="2.6.1.42" evidence="17"/>
<evidence type="ECO:0000256" key="1">
    <source>
        <dbReference type="ARBA" id="ARBA00001933"/>
    </source>
</evidence>
<name>A0A8J6Y6T1_9BACT</name>
<gene>
    <name evidence="17 18" type="primary">ilvE</name>
    <name evidence="18" type="ORF">IFK94_02285</name>
</gene>
<keyword evidence="7 17" id="KW-0032">Aminotransferase</keyword>
<dbReference type="Proteomes" id="UP000648239">
    <property type="component" value="Unassembled WGS sequence"/>
</dbReference>
<dbReference type="CDD" id="cd01558">
    <property type="entry name" value="D-AAT_like"/>
    <property type="match status" value="1"/>
</dbReference>
<dbReference type="InterPro" id="IPR001544">
    <property type="entry name" value="Aminotrans_IV"/>
</dbReference>
<proteinExistence type="inferred from homology"/>
<dbReference type="Gene3D" id="3.20.10.10">
    <property type="entry name" value="D-amino Acid Aminotransferase, subunit A, domain 2"/>
    <property type="match status" value="1"/>
</dbReference>
<dbReference type="EMBL" id="JACXWD010000004">
    <property type="protein sequence ID" value="MBD3866926.1"/>
    <property type="molecule type" value="Genomic_DNA"/>
</dbReference>
<comment type="catalytic activity">
    <reaction evidence="13 17">
        <text>L-isoleucine + 2-oxoglutarate = (S)-3-methyl-2-oxopentanoate + L-glutamate</text>
        <dbReference type="Rhea" id="RHEA:24801"/>
        <dbReference type="ChEBI" id="CHEBI:16810"/>
        <dbReference type="ChEBI" id="CHEBI:29985"/>
        <dbReference type="ChEBI" id="CHEBI:35146"/>
        <dbReference type="ChEBI" id="CHEBI:58045"/>
        <dbReference type="EC" id="2.6.1.42"/>
    </reaction>
</comment>
<comment type="pathway">
    <text evidence="4 17">Amino-acid biosynthesis; L-valine biosynthesis; L-valine from pyruvate: step 4/4.</text>
</comment>
<dbReference type="Pfam" id="PF01063">
    <property type="entry name" value="Aminotran_4"/>
    <property type="match status" value="1"/>
</dbReference>
<evidence type="ECO:0000256" key="17">
    <source>
        <dbReference type="RuleBase" id="RU364094"/>
    </source>
</evidence>
<dbReference type="GO" id="GO:0005829">
    <property type="term" value="C:cytosol"/>
    <property type="evidence" value="ECO:0007669"/>
    <property type="project" value="TreeGrafter"/>
</dbReference>
<dbReference type="InterPro" id="IPR005785">
    <property type="entry name" value="B_amino_transI"/>
</dbReference>
<dbReference type="InterPro" id="IPR036038">
    <property type="entry name" value="Aminotransferase-like"/>
</dbReference>
<dbReference type="InterPro" id="IPR043131">
    <property type="entry name" value="BCAT-like_N"/>
</dbReference>
<dbReference type="FunFam" id="3.20.10.10:FF:000002">
    <property type="entry name" value="D-alanine aminotransferase"/>
    <property type="match status" value="1"/>
</dbReference>
<evidence type="ECO:0000256" key="14">
    <source>
        <dbReference type="ARBA" id="ARBA00049229"/>
    </source>
</evidence>
<evidence type="ECO:0000256" key="4">
    <source>
        <dbReference type="ARBA" id="ARBA00004931"/>
    </source>
</evidence>
<keyword evidence="11 17" id="KW-0100">Branched-chain amino acid biosynthesis</keyword>
<comment type="function">
    <text evidence="2 17">Acts on leucine, isoleucine and valine.</text>
</comment>
<keyword evidence="8 17" id="KW-0028">Amino-acid biosynthesis</keyword>
<evidence type="ECO:0000256" key="2">
    <source>
        <dbReference type="ARBA" id="ARBA00003109"/>
    </source>
</evidence>
<dbReference type="GO" id="GO:0009097">
    <property type="term" value="P:isoleucine biosynthetic process"/>
    <property type="evidence" value="ECO:0007669"/>
    <property type="project" value="UniProtKB-UniPathway"/>
</dbReference>
<evidence type="ECO:0000256" key="5">
    <source>
        <dbReference type="ARBA" id="ARBA00005072"/>
    </source>
</evidence>
<dbReference type="PANTHER" id="PTHR42743">
    <property type="entry name" value="AMINO-ACID AMINOTRANSFERASE"/>
    <property type="match status" value="1"/>
</dbReference>
<keyword evidence="10 16" id="KW-0663">Pyridoxal phosphate</keyword>
<comment type="pathway">
    <text evidence="3 17">Amino-acid biosynthesis; L-isoleucine biosynthesis; L-isoleucine from 2-oxobutanoate: step 4/4.</text>
</comment>
<sequence length="297" mass="32466">MQIYLNGKLVSKEEATVSVMDHGFLYGDGTFEGIRVYGGNIYRLKEHIQRLYESMKTLELDSGLTFDEMCQATIDTVAANGKKDVYIRLVVSRGKGDLGIDPAKCDKATVVIIVDDIALYPKELYDNGISLITASTRRVPIDCIDPRIKSLNYLNNILAKIEAKKAGVPEAIMLNHAGCVAECTADNIFMVKNGVVKTPDLLQGALGGITRASVIELAKKRGMQVEERALALHDFYNADEVFLTGTGAEIIGVVDIDKRTIGTGKPGQVTMDLLADYQVLRTQDGAKVDYDRVAETV</sequence>
<dbReference type="UniPathway" id="UPA00048">
    <property type="reaction ID" value="UER00073"/>
</dbReference>
<dbReference type="SUPFAM" id="SSF56752">
    <property type="entry name" value="D-aminoacid aminotransferase-like PLP-dependent enzymes"/>
    <property type="match status" value="1"/>
</dbReference>
<reference evidence="18 19" key="1">
    <citation type="submission" date="2020-08" db="EMBL/GenBank/DDBJ databases">
        <title>Acidobacteriota in marine sediments use diverse sulfur dissimilation pathways.</title>
        <authorList>
            <person name="Wasmund K."/>
        </authorList>
    </citation>
    <scope>NUCLEOTIDE SEQUENCE [LARGE SCALE GENOMIC DNA]</scope>
    <source>
        <strain evidence="18">MAG AM4</strain>
    </source>
</reference>
<evidence type="ECO:0000256" key="10">
    <source>
        <dbReference type="ARBA" id="ARBA00022898"/>
    </source>
</evidence>
<dbReference type="InterPro" id="IPR050571">
    <property type="entry name" value="Class-IV_PLP-Dep_Aminotrnsfr"/>
</dbReference>
<dbReference type="NCBIfam" id="NF006185">
    <property type="entry name" value="PRK08320.1"/>
    <property type="match status" value="1"/>
</dbReference>
<evidence type="ECO:0000256" key="15">
    <source>
        <dbReference type="RuleBase" id="RU004106"/>
    </source>
</evidence>
<evidence type="ECO:0000256" key="16">
    <source>
        <dbReference type="RuleBase" id="RU004516"/>
    </source>
</evidence>
<comment type="catalytic activity">
    <reaction evidence="12 17">
        <text>L-valine + 2-oxoglutarate = 3-methyl-2-oxobutanoate + L-glutamate</text>
        <dbReference type="Rhea" id="RHEA:24813"/>
        <dbReference type="ChEBI" id="CHEBI:11851"/>
        <dbReference type="ChEBI" id="CHEBI:16810"/>
        <dbReference type="ChEBI" id="CHEBI:29985"/>
        <dbReference type="ChEBI" id="CHEBI:57762"/>
        <dbReference type="EC" id="2.6.1.42"/>
    </reaction>
</comment>
<dbReference type="GO" id="GO:0004084">
    <property type="term" value="F:branched-chain-amino-acid transaminase activity"/>
    <property type="evidence" value="ECO:0007669"/>
    <property type="project" value="UniProtKB-EC"/>
</dbReference>
<protein>
    <recommendedName>
        <fullName evidence="17">Branched-chain-amino-acid aminotransferase</fullName>
        <shortName evidence="17">BCAT</shortName>
        <ecNumber evidence="17">2.6.1.42</ecNumber>
    </recommendedName>
</protein>
<evidence type="ECO:0000256" key="12">
    <source>
        <dbReference type="ARBA" id="ARBA00048212"/>
    </source>
</evidence>
<evidence type="ECO:0000256" key="6">
    <source>
        <dbReference type="ARBA" id="ARBA00009320"/>
    </source>
</evidence>
<comment type="similarity">
    <text evidence="6 15">Belongs to the class-IV pyridoxal-phosphate-dependent aminotransferase family.</text>
</comment>
<comment type="cofactor">
    <cofactor evidence="1 16">
        <name>pyridoxal 5'-phosphate</name>
        <dbReference type="ChEBI" id="CHEBI:597326"/>
    </cofactor>
</comment>
<evidence type="ECO:0000256" key="3">
    <source>
        <dbReference type="ARBA" id="ARBA00004824"/>
    </source>
</evidence>
<dbReference type="Gene3D" id="3.30.470.10">
    <property type="match status" value="1"/>
</dbReference>
<evidence type="ECO:0000256" key="13">
    <source>
        <dbReference type="ARBA" id="ARBA00048798"/>
    </source>
</evidence>
<evidence type="ECO:0000313" key="19">
    <source>
        <dbReference type="Proteomes" id="UP000648239"/>
    </source>
</evidence>
<dbReference type="InterPro" id="IPR043132">
    <property type="entry name" value="BCAT-like_C"/>
</dbReference>
<evidence type="ECO:0000256" key="11">
    <source>
        <dbReference type="ARBA" id="ARBA00023304"/>
    </source>
</evidence>
<comment type="catalytic activity">
    <reaction evidence="14 17">
        <text>L-leucine + 2-oxoglutarate = 4-methyl-2-oxopentanoate + L-glutamate</text>
        <dbReference type="Rhea" id="RHEA:18321"/>
        <dbReference type="ChEBI" id="CHEBI:16810"/>
        <dbReference type="ChEBI" id="CHEBI:17865"/>
        <dbReference type="ChEBI" id="CHEBI:29985"/>
        <dbReference type="ChEBI" id="CHEBI:57427"/>
        <dbReference type="EC" id="2.6.1.42"/>
    </reaction>
</comment>
<dbReference type="PANTHER" id="PTHR42743:SF11">
    <property type="entry name" value="AMINODEOXYCHORISMATE LYASE"/>
    <property type="match status" value="1"/>
</dbReference>
<dbReference type="PROSITE" id="PS00770">
    <property type="entry name" value="AA_TRANSFER_CLASS_4"/>
    <property type="match status" value="1"/>
</dbReference>
<keyword evidence="9 17" id="KW-0808">Transferase</keyword>
<evidence type="ECO:0000256" key="7">
    <source>
        <dbReference type="ARBA" id="ARBA00022576"/>
    </source>
</evidence>
<organism evidence="18 19">
    <name type="scientific">Candidatus Polarisedimenticola svalbardensis</name>
    <dbReference type="NCBI Taxonomy" id="2886004"/>
    <lineage>
        <taxon>Bacteria</taxon>
        <taxon>Pseudomonadati</taxon>
        <taxon>Acidobacteriota</taxon>
        <taxon>Candidatus Polarisedimenticolia</taxon>
        <taxon>Candidatus Polarisedimenticolales</taxon>
        <taxon>Candidatus Polarisedimenticolaceae</taxon>
        <taxon>Candidatus Polarisedimenticola</taxon>
    </lineage>
</organism>
<accession>A0A8J6Y6T1</accession>
<dbReference type="UniPathway" id="UPA00049">
    <property type="reaction ID" value="UER00062"/>
</dbReference>
<dbReference type="GO" id="GO:0009099">
    <property type="term" value="P:L-valine biosynthetic process"/>
    <property type="evidence" value="ECO:0007669"/>
    <property type="project" value="UniProtKB-UniPathway"/>
</dbReference>
<dbReference type="UniPathway" id="UPA00047">
    <property type="reaction ID" value="UER00058"/>
</dbReference>